<feature type="domain" description="Cytochrome c" evidence="5">
    <location>
        <begin position="33"/>
        <end position="113"/>
    </location>
</feature>
<proteinExistence type="predicted"/>
<keyword evidence="7" id="KW-1185">Reference proteome</keyword>
<keyword evidence="1 3" id="KW-0479">Metal-binding</keyword>
<evidence type="ECO:0000313" key="6">
    <source>
        <dbReference type="EMBL" id="MBV7257530.1"/>
    </source>
</evidence>
<name>A0ABS6SGL4_9SPHN</name>
<dbReference type="Proteomes" id="UP000722336">
    <property type="component" value="Unassembled WGS sequence"/>
</dbReference>
<keyword evidence="2 3" id="KW-0408">Iron</keyword>
<organism evidence="6 7">
    <name type="scientific">Pacificimonas pallii</name>
    <dbReference type="NCBI Taxonomy" id="2827236"/>
    <lineage>
        <taxon>Bacteria</taxon>
        <taxon>Pseudomonadati</taxon>
        <taxon>Pseudomonadota</taxon>
        <taxon>Alphaproteobacteria</taxon>
        <taxon>Sphingomonadales</taxon>
        <taxon>Sphingosinicellaceae</taxon>
        <taxon>Pacificimonas</taxon>
    </lineage>
</organism>
<protein>
    <submittedName>
        <fullName evidence="6">C-type cytochrome</fullName>
    </submittedName>
</protein>
<gene>
    <name evidence="6" type="ORF">KCG44_12115</name>
</gene>
<evidence type="ECO:0000256" key="1">
    <source>
        <dbReference type="ARBA" id="ARBA00022723"/>
    </source>
</evidence>
<evidence type="ECO:0000313" key="7">
    <source>
        <dbReference type="Proteomes" id="UP000722336"/>
    </source>
</evidence>
<feature type="signal peptide" evidence="4">
    <location>
        <begin position="1"/>
        <end position="20"/>
    </location>
</feature>
<keyword evidence="3" id="KW-0349">Heme</keyword>
<dbReference type="RefSeq" id="WP_218446379.1">
    <property type="nucleotide sequence ID" value="NZ_JAGSPA010000004.1"/>
</dbReference>
<sequence>MKQSIAFVALTALWSLSACAPQAPVNTGQDQLMAVSRGGAIANTVCAECHAIEAAESPHPNAPPFQVIAERYPPEALAEAFAEGIDVGHPDMPNFMFEPGENADLIAFLQSLRKTEPRQ</sequence>
<comment type="caution">
    <text evidence="6">The sequence shown here is derived from an EMBL/GenBank/DDBJ whole genome shotgun (WGS) entry which is preliminary data.</text>
</comment>
<evidence type="ECO:0000259" key="5">
    <source>
        <dbReference type="PROSITE" id="PS51007"/>
    </source>
</evidence>
<feature type="chain" id="PRO_5045286424" evidence="4">
    <location>
        <begin position="21"/>
        <end position="119"/>
    </location>
</feature>
<evidence type="ECO:0000256" key="3">
    <source>
        <dbReference type="PROSITE-ProRule" id="PRU00433"/>
    </source>
</evidence>
<dbReference type="InterPro" id="IPR009056">
    <property type="entry name" value="Cyt_c-like_dom"/>
</dbReference>
<reference evidence="6 7" key="1">
    <citation type="submission" date="2021-04" db="EMBL/GenBank/DDBJ databases">
        <authorList>
            <person name="Pira H."/>
            <person name="Risdian C."/>
            <person name="Wink J."/>
        </authorList>
    </citation>
    <scope>NUCLEOTIDE SEQUENCE [LARGE SCALE GENOMIC DNA]</scope>
    <source>
        <strain evidence="6 7">WHA3</strain>
    </source>
</reference>
<accession>A0ABS6SGL4</accession>
<dbReference type="PROSITE" id="PS51257">
    <property type="entry name" value="PROKAR_LIPOPROTEIN"/>
    <property type="match status" value="1"/>
</dbReference>
<evidence type="ECO:0000256" key="4">
    <source>
        <dbReference type="SAM" id="SignalP"/>
    </source>
</evidence>
<evidence type="ECO:0000256" key="2">
    <source>
        <dbReference type="ARBA" id="ARBA00023004"/>
    </source>
</evidence>
<dbReference type="EMBL" id="JAGSPA010000004">
    <property type="protein sequence ID" value="MBV7257530.1"/>
    <property type="molecule type" value="Genomic_DNA"/>
</dbReference>
<keyword evidence="4" id="KW-0732">Signal</keyword>
<dbReference type="Pfam" id="PF00034">
    <property type="entry name" value="Cytochrom_C"/>
    <property type="match status" value="1"/>
</dbReference>
<dbReference type="PROSITE" id="PS51007">
    <property type="entry name" value="CYTC"/>
    <property type="match status" value="1"/>
</dbReference>